<evidence type="ECO:0000313" key="4">
    <source>
        <dbReference type="Proteomes" id="UP000606274"/>
    </source>
</evidence>
<evidence type="ECO:0008006" key="5">
    <source>
        <dbReference type="Google" id="ProtNLM"/>
    </source>
</evidence>
<keyword evidence="4" id="KW-1185">Reference proteome</keyword>
<dbReference type="Gene3D" id="1.10.510.10">
    <property type="entry name" value="Transferase(Phosphotransferase) domain 1"/>
    <property type="match status" value="1"/>
</dbReference>
<proteinExistence type="predicted"/>
<protein>
    <recommendedName>
        <fullName evidence="5">Mitotic checkpoint serine/threonine-protein kinase BUB1 beta</fullName>
    </recommendedName>
</protein>
<dbReference type="GO" id="GO:0005634">
    <property type="term" value="C:nucleus"/>
    <property type="evidence" value="ECO:0007669"/>
    <property type="project" value="TreeGrafter"/>
</dbReference>
<dbReference type="GO" id="GO:0051754">
    <property type="term" value="P:meiotic sister chromatid cohesion, centromeric"/>
    <property type="evidence" value="ECO:0007669"/>
    <property type="project" value="TreeGrafter"/>
</dbReference>
<dbReference type="PANTHER" id="PTHR14030:SF25">
    <property type="entry name" value="MITOTIC CHECKPOINT SERINE_THREONINE-PROTEIN KINASE BUB1 BETA"/>
    <property type="match status" value="1"/>
</dbReference>
<sequence>MEKWEFTTQQTNTCPLNPVENGIPSSWSRTQEERVSQTKEQLGSERSMYCKELVFVGETEFSFEELRTQRYYKRLNEKVLHLSKVKEELKCQVEQKQKLLHKSDAIQHQALDVPQCSLQTADVSCAPVEKLKIYSEPEIARNSSMRNSIINNEDMAQGTGGVKWRNSQAPKSFDIHDENVLFEKPSEKPNTRSSSMSLKSLKLPTSILKSRKPSSECPSDKDASLSRSEEAIVNAHWNKTLCQSPDDTRDFVLAAQLASTPFGGTGRQTNSERGRVEEQESLQKSGSVIFREPTSEARAEPNKLSVVLSSGAGITSKTTLSGIGDVIQPTSLNTVSAPAFEPEKVNPCSLDARKALLNNVDLTSMANFIRKAGTLPDPNDLHFDGETLFFLKKMGDQGMCLYFSNGGSVLVKLDESTVPWDFYINSQLRARLPAELQHCHSHSTCYLYENGSCTLWQVPQGQTLQELQEDHMDMRDVPLLAMRLLEMVKRMHSCRLVHGVLKPETLMVCHSCEDSVISMDFSNSLDLELQTDVKTVQSFPSAQDYIKQGLLLPSASPYQVDLCGIAEIVHLLLFGKNMKIIKEESYWKLGEDCGPLDWQSALGLSNQLRSLWQDFFHNLLNPEDDSTELILSNLINNFKNALYEGLECPLSL</sequence>
<dbReference type="EMBL" id="JABFDY010000023">
    <property type="protein sequence ID" value="KAF7690389.1"/>
    <property type="molecule type" value="Genomic_DNA"/>
</dbReference>
<name>A0A8T0AG65_SILME</name>
<feature type="compositionally biased region" description="Low complexity" evidence="2">
    <location>
        <begin position="193"/>
        <end position="203"/>
    </location>
</feature>
<feature type="coiled-coil region" evidence="1">
    <location>
        <begin position="72"/>
        <end position="102"/>
    </location>
</feature>
<dbReference type="GO" id="GO:0007094">
    <property type="term" value="P:mitotic spindle assembly checkpoint signaling"/>
    <property type="evidence" value="ECO:0007669"/>
    <property type="project" value="InterPro"/>
</dbReference>
<keyword evidence="1" id="KW-0175">Coiled coil</keyword>
<comment type="caution">
    <text evidence="3">The sequence shown here is derived from an EMBL/GenBank/DDBJ whole genome shotgun (WGS) entry which is preliminary data.</text>
</comment>
<feature type="region of interest" description="Disordered" evidence="2">
    <location>
        <begin position="184"/>
        <end position="225"/>
    </location>
</feature>
<evidence type="ECO:0000256" key="1">
    <source>
        <dbReference type="SAM" id="Coils"/>
    </source>
</evidence>
<dbReference type="AlphaFoldDB" id="A0A8T0AG65"/>
<organism evidence="3 4">
    <name type="scientific">Silurus meridionalis</name>
    <name type="common">Southern catfish</name>
    <name type="synonym">Silurus soldatovi meridionalis</name>
    <dbReference type="NCBI Taxonomy" id="175797"/>
    <lineage>
        <taxon>Eukaryota</taxon>
        <taxon>Metazoa</taxon>
        <taxon>Chordata</taxon>
        <taxon>Craniata</taxon>
        <taxon>Vertebrata</taxon>
        <taxon>Euteleostomi</taxon>
        <taxon>Actinopterygii</taxon>
        <taxon>Neopterygii</taxon>
        <taxon>Teleostei</taxon>
        <taxon>Ostariophysi</taxon>
        <taxon>Siluriformes</taxon>
        <taxon>Siluridae</taxon>
        <taxon>Silurus</taxon>
    </lineage>
</organism>
<dbReference type="PANTHER" id="PTHR14030">
    <property type="entry name" value="MITOTIC CHECKPOINT SERINE/THREONINE-PROTEIN KINASE BUB1"/>
    <property type="match status" value="1"/>
</dbReference>
<evidence type="ECO:0000313" key="3">
    <source>
        <dbReference type="EMBL" id="KAF7690389.1"/>
    </source>
</evidence>
<dbReference type="GO" id="GO:0004672">
    <property type="term" value="F:protein kinase activity"/>
    <property type="evidence" value="ECO:0007669"/>
    <property type="project" value="TreeGrafter"/>
</dbReference>
<dbReference type="InterPro" id="IPR011009">
    <property type="entry name" value="Kinase-like_dom_sf"/>
</dbReference>
<dbReference type="SUPFAM" id="SSF56112">
    <property type="entry name" value="Protein kinase-like (PK-like)"/>
    <property type="match status" value="1"/>
</dbReference>
<accession>A0A8T0AG65</accession>
<reference evidence="3" key="1">
    <citation type="submission" date="2020-08" db="EMBL/GenBank/DDBJ databases">
        <title>Chromosome-level assembly of Southern catfish (Silurus meridionalis) provides insights into visual adaptation to the nocturnal and benthic lifestyles.</title>
        <authorList>
            <person name="Zhang Y."/>
            <person name="Wang D."/>
            <person name="Peng Z."/>
        </authorList>
    </citation>
    <scope>NUCLEOTIDE SEQUENCE</scope>
    <source>
        <strain evidence="3">SWU-2019-XX</strain>
        <tissue evidence="3">Muscle</tissue>
    </source>
</reference>
<dbReference type="GO" id="GO:0000776">
    <property type="term" value="C:kinetochore"/>
    <property type="evidence" value="ECO:0007669"/>
    <property type="project" value="UniProtKB-ARBA"/>
</dbReference>
<dbReference type="Proteomes" id="UP000606274">
    <property type="component" value="Unassembled WGS sequence"/>
</dbReference>
<gene>
    <name evidence="3" type="ORF">HF521_012193</name>
</gene>
<dbReference type="InterPro" id="IPR015661">
    <property type="entry name" value="Bub1/Mad3"/>
</dbReference>
<evidence type="ECO:0000256" key="2">
    <source>
        <dbReference type="SAM" id="MobiDB-lite"/>
    </source>
</evidence>